<evidence type="ECO:0000256" key="1">
    <source>
        <dbReference type="ARBA" id="ARBA00009375"/>
    </source>
</evidence>
<dbReference type="InterPro" id="IPR001406">
    <property type="entry name" value="PsdUridine_synth_TruA"/>
</dbReference>
<dbReference type="AlphaFoldDB" id="F4WM06"/>
<dbReference type="FunCoup" id="F4WM06">
    <property type="interactions" value="1889"/>
</dbReference>
<name>F4WM06_ACREC</name>
<dbReference type="InterPro" id="IPR020095">
    <property type="entry name" value="PsdUridine_synth_TruA_C"/>
</dbReference>
<protein>
    <submittedName>
        <fullName evidence="5">tRNA pseudouridine synthase 3</fullName>
    </submittedName>
</protein>
<dbReference type="GO" id="GO:0031119">
    <property type="term" value="P:tRNA pseudouridine synthesis"/>
    <property type="evidence" value="ECO:0007669"/>
    <property type="project" value="TreeGrafter"/>
</dbReference>
<dbReference type="Gene3D" id="3.30.70.660">
    <property type="entry name" value="Pseudouridine synthase I, catalytic domain, C-terminal subdomain"/>
    <property type="match status" value="1"/>
</dbReference>
<dbReference type="HAMAP" id="MF_00171">
    <property type="entry name" value="TruA"/>
    <property type="match status" value="1"/>
</dbReference>
<dbReference type="InterPro" id="IPR020103">
    <property type="entry name" value="PsdUridine_synth_cat_dom_sf"/>
</dbReference>
<dbReference type="Proteomes" id="UP000007755">
    <property type="component" value="Unassembled WGS sequence"/>
</dbReference>
<dbReference type="NCBIfam" id="TIGR00071">
    <property type="entry name" value="hisT_truA"/>
    <property type="match status" value="1"/>
</dbReference>
<dbReference type="GO" id="GO:0003723">
    <property type="term" value="F:RNA binding"/>
    <property type="evidence" value="ECO:0007669"/>
    <property type="project" value="InterPro"/>
</dbReference>
<dbReference type="CDD" id="cd02569">
    <property type="entry name" value="PseudoU_synth_ScPus3"/>
    <property type="match status" value="1"/>
</dbReference>
<dbReference type="InterPro" id="IPR020094">
    <property type="entry name" value="TruA/RsuA/RluB/E/F_N"/>
</dbReference>
<keyword evidence="2" id="KW-0819">tRNA processing</keyword>
<dbReference type="InParanoid" id="F4WM06"/>
<dbReference type="STRING" id="103372.F4WM06"/>
<reference evidence="5" key="1">
    <citation type="submission" date="2011-02" db="EMBL/GenBank/DDBJ databases">
        <title>The genome of the leaf-cutting ant Acromyrmex echinatior suggests key adaptations to social evolution and fungus farming.</title>
        <authorList>
            <person name="Nygaard S."/>
            <person name="Zhang G."/>
        </authorList>
    </citation>
    <scope>NUCLEOTIDE SEQUENCE</scope>
</reference>
<dbReference type="PANTHER" id="PTHR11142">
    <property type="entry name" value="PSEUDOURIDYLATE SYNTHASE"/>
    <property type="match status" value="1"/>
</dbReference>
<dbReference type="InterPro" id="IPR020097">
    <property type="entry name" value="PsdUridine_synth_TruA_a/b_dom"/>
</dbReference>
<sequence length="443" mass="52311">MAKVSWKRVKTTRSTREQLEVLDKSELIDKILQLEAHNEQLKLTITKRTDTKMKKEETPGKVRKSFDFSRCHKRHILLKFYYLGWDYHGFAVQEDNTDTIEHHLFAALLKSCCIESRESSNYHRCGRTDKGVSSFSQVISLDVRSRLEPENQDNLSDELPYCKILNRLLPANIRCIAWCPVSSIFSARFDCKFRSYRYFFPRGNLDIEAMDKAAKYVIGDHDFRNICKMDVANGVINFKRTVMDARVNSLNDQNVEKSTGYDMCELEITSQAFLWHQIRCLMGILLLIGQRKEEPEIILKLLDIETCPQKPQYNMAHQVPLNLWYCDYESINWFMDENELLNTIKVLQQDWALNTIKSTMIKNMLMKLENFINRVNTDFQSDCLLLGVQSKIYQPLMKREMCDSLENKIKHYEKKRKFEIIHSERMELKSYKDGVEKELYIHN</sequence>
<dbReference type="PANTHER" id="PTHR11142:SF5">
    <property type="entry name" value="TRNA PSEUDOURIDINE(38_39) SYNTHASE"/>
    <property type="match status" value="1"/>
</dbReference>
<dbReference type="Pfam" id="PF01416">
    <property type="entry name" value="PseudoU_synth_1"/>
    <property type="match status" value="1"/>
</dbReference>
<accession>F4WM06</accession>
<dbReference type="GO" id="GO:0005737">
    <property type="term" value="C:cytoplasm"/>
    <property type="evidence" value="ECO:0007669"/>
    <property type="project" value="TreeGrafter"/>
</dbReference>
<feature type="domain" description="Pseudouridine synthase I TruA alpha/beta" evidence="4">
    <location>
        <begin position="213"/>
        <end position="329"/>
    </location>
</feature>
<dbReference type="Gene3D" id="3.30.70.580">
    <property type="entry name" value="Pseudouridine synthase I, catalytic domain, N-terminal subdomain"/>
    <property type="match status" value="1"/>
</dbReference>
<keyword evidence="6" id="KW-1185">Reference proteome</keyword>
<dbReference type="SUPFAM" id="SSF55120">
    <property type="entry name" value="Pseudouridine synthase"/>
    <property type="match status" value="1"/>
</dbReference>
<dbReference type="eggNOG" id="KOG2554">
    <property type="taxonomic scope" value="Eukaryota"/>
</dbReference>
<evidence type="ECO:0000256" key="3">
    <source>
        <dbReference type="ARBA" id="ARBA00023235"/>
    </source>
</evidence>
<evidence type="ECO:0000313" key="5">
    <source>
        <dbReference type="EMBL" id="EGI64650.1"/>
    </source>
</evidence>
<evidence type="ECO:0000259" key="4">
    <source>
        <dbReference type="Pfam" id="PF01416"/>
    </source>
</evidence>
<keyword evidence="3" id="KW-0413">Isomerase</keyword>
<comment type="similarity">
    <text evidence="1">Belongs to the tRNA pseudouridine synthase TruA family.</text>
</comment>
<dbReference type="GO" id="GO:0005634">
    <property type="term" value="C:nucleus"/>
    <property type="evidence" value="ECO:0007669"/>
    <property type="project" value="TreeGrafter"/>
</dbReference>
<dbReference type="InterPro" id="IPR041707">
    <property type="entry name" value="Pus3-like"/>
</dbReference>
<dbReference type="GO" id="GO:1990481">
    <property type="term" value="P:mRNA pseudouridine synthesis"/>
    <property type="evidence" value="ECO:0007669"/>
    <property type="project" value="TreeGrafter"/>
</dbReference>
<gene>
    <name evidence="5" type="ORF">G5I_06839</name>
</gene>
<organism evidence="6">
    <name type="scientific">Acromyrmex echinatior</name>
    <name type="common">Panamanian leafcutter ant</name>
    <name type="synonym">Acromyrmex octospinosus echinatior</name>
    <dbReference type="NCBI Taxonomy" id="103372"/>
    <lineage>
        <taxon>Eukaryota</taxon>
        <taxon>Metazoa</taxon>
        <taxon>Ecdysozoa</taxon>
        <taxon>Arthropoda</taxon>
        <taxon>Hexapoda</taxon>
        <taxon>Insecta</taxon>
        <taxon>Pterygota</taxon>
        <taxon>Neoptera</taxon>
        <taxon>Endopterygota</taxon>
        <taxon>Hymenoptera</taxon>
        <taxon>Apocrita</taxon>
        <taxon>Aculeata</taxon>
        <taxon>Formicoidea</taxon>
        <taxon>Formicidae</taxon>
        <taxon>Myrmicinae</taxon>
        <taxon>Acromyrmex</taxon>
    </lineage>
</organism>
<dbReference type="GO" id="GO:0009982">
    <property type="term" value="F:pseudouridine synthase activity"/>
    <property type="evidence" value="ECO:0007669"/>
    <property type="project" value="InterPro"/>
</dbReference>
<dbReference type="EMBL" id="GL888217">
    <property type="protein sequence ID" value="EGI64650.1"/>
    <property type="molecule type" value="Genomic_DNA"/>
</dbReference>
<dbReference type="FunFam" id="3.30.70.580:FF:000007">
    <property type="entry name" value="tRNA pseudouridine synthase"/>
    <property type="match status" value="1"/>
</dbReference>
<proteinExistence type="inferred from homology"/>
<evidence type="ECO:0000313" key="6">
    <source>
        <dbReference type="Proteomes" id="UP000007755"/>
    </source>
</evidence>
<evidence type="ECO:0000256" key="2">
    <source>
        <dbReference type="ARBA" id="ARBA00022694"/>
    </source>
</evidence>
<dbReference type="OrthoDB" id="25767at2759"/>